<organism evidence="1 2">
    <name type="scientific">Flavilitoribacter nigricans (strain ATCC 23147 / DSM 23189 / NBRC 102662 / NCIMB 1420 / SS-2)</name>
    <name type="common">Lewinella nigricans</name>
    <dbReference type="NCBI Taxonomy" id="1122177"/>
    <lineage>
        <taxon>Bacteria</taxon>
        <taxon>Pseudomonadati</taxon>
        <taxon>Bacteroidota</taxon>
        <taxon>Saprospiria</taxon>
        <taxon>Saprospirales</taxon>
        <taxon>Lewinellaceae</taxon>
        <taxon>Flavilitoribacter</taxon>
    </lineage>
</organism>
<dbReference type="PANTHER" id="PTHR21485:SF6">
    <property type="entry name" value="N-ACYLNEURAMINATE CYTIDYLYLTRANSFERASE-RELATED"/>
    <property type="match status" value="1"/>
</dbReference>
<proteinExistence type="predicted"/>
<dbReference type="Gene3D" id="3.90.550.10">
    <property type="entry name" value="Spore Coat Polysaccharide Biosynthesis Protein SpsA, Chain A"/>
    <property type="match status" value="1"/>
</dbReference>
<keyword evidence="2" id="KW-1185">Reference proteome</keyword>
<dbReference type="CDD" id="cd02513">
    <property type="entry name" value="CMP-NeuAc_Synthase"/>
    <property type="match status" value="1"/>
</dbReference>
<dbReference type="RefSeq" id="WP_099148192.1">
    <property type="nucleotide sequence ID" value="NZ_PDUD01000001.1"/>
</dbReference>
<dbReference type="EMBL" id="PDUD01000001">
    <property type="protein sequence ID" value="PHN08602.1"/>
    <property type="molecule type" value="Genomic_DNA"/>
</dbReference>
<sequence>MKVLGLIPARGGSKGIPRKNLKALAGKPLVCYTIEAALQSSLLDTVIVSTEDAEIAAVSRRTGAEVPFLRPAELAADSAPTIDTVVHALQFYESRGKTFDAICLLQPTTPFRTAEDIDLAIRQFKDREADCLISVRPVPHQYNPHWIFEPEGDGYLRLATGEEQIIPRRQELPPAYYRDGAIYLTRWAILRDERTLYGKKITYCVLEQSPEINIDTPADWANAERLINQRIA</sequence>
<dbReference type="InterPro" id="IPR029044">
    <property type="entry name" value="Nucleotide-diphossugar_trans"/>
</dbReference>
<reference evidence="1 2" key="1">
    <citation type="submission" date="2017-10" db="EMBL/GenBank/DDBJ databases">
        <title>The draft genome sequence of Lewinella nigricans NBRC 102662.</title>
        <authorList>
            <person name="Wang K."/>
        </authorList>
    </citation>
    <scope>NUCLEOTIDE SEQUENCE [LARGE SCALE GENOMIC DNA]</scope>
    <source>
        <strain evidence="1 2">NBRC 102662</strain>
    </source>
</reference>
<gene>
    <name evidence="1" type="ORF">CRP01_01435</name>
</gene>
<keyword evidence="1" id="KW-0548">Nucleotidyltransferase</keyword>
<dbReference type="AlphaFoldDB" id="A0A2D0NJC9"/>
<evidence type="ECO:0000313" key="2">
    <source>
        <dbReference type="Proteomes" id="UP000223913"/>
    </source>
</evidence>
<accession>A0A2D0NJC9</accession>
<keyword evidence="1" id="KW-0808">Transferase</keyword>
<dbReference type="SUPFAM" id="SSF53448">
    <property type="entry name" value="Nucleotide-diphospho-sugar transferases"/>
    <property type="match status" value="1"/>
</dbReference>
<dbReference type="GO" id="GO:0008781">
    <property type="term" value="F:N-acylneuraminate cytidylyltransferase activity"/>
    <property type="evidence" value="ECO:0007669"/>
    <property type="project" value="TreeGrafter"/>
</dbReference>
<dbReference type="InterPro" id="IPR003329">
    <property type="entry name" value="Cytidylyl_trans"/>
</dbReference>
<dbReference type="Proteomes" id="UP000223913">
    <property type="component" value="Unassembled WGS sequence"/>
</dbReference>
<dbReference type="Pfam" id="PF02348">
    <property type="entry name" value="CTP_transf_3"/>
    <property type="match status" value="1"/>
</dbReference>
<dbReference type="InterPro" id="IPR050793">
    <property type="entry name" value="CMP-NeuNAc_synthase"/>
</dbReference>
<protein>
    <submittedName>
        <fullName evidence="1">Acylneuraminate cytidylyltransferase</fullName>
    </submittedName>
</protein>
<name>A0A2D0NJC9_FLAN2</name>
<dbReference type="PANTHER" id="PTHR21485">
    <property type="entry name" value="HAD SUPERFAMILY MEMBERS CMAS AND KDSC"/>
    <property type="match status" value="1"/>
</dbReference>
<dbReference type="OrthoDB" id="9805604at2"/>
<evidence type="ECO:0000313" key="1">
    <source>
        <dbReference type="EMBL" id="PHN08602.1"/>
    </source>
</evidence>
<comment type="caution">
    <text evidence="1">The sequence shown here is derived from an EMBL/GenBank/DDBJ whole genome shotgun (WGS) entry which is preliminary data.</text>
</comment>